<gene>
    <name evidence="1" type="ORF">EAE97_006212</name>
</gene>
<name>A0A9P5M2M6_9HELO</name>
<dbReference type="EMBL" id="RCSW01000011">
    <property type="protein sequence ID" value="KAF7942758.1"/>
    <property type="molecule type" value="Genomic_DNA"/>
</dbReference>
<dbReference type="RefSeq" id="XP_038732432.1">
    <property type="nucleotide sequence ID" value="XM_038876725.1"/>
</dbReference>
<sequence length="222" mass="25658">MSSQQLCIRADHNLDLHLNFSADAPNYSPHIIHKTANPAGEKTDSVAATLVDVIRTILAYQCPWALVDLLDFSVEELYVSLDAFDETHCGFVARKDRKVQVVFNDMTSKKRWHYGYEILDDGQWILVIPGGFETETLVNHLIENEWLGYNAGFVRERDKRFEKPRLQIDAWLKYLERGITDTLDPSKERKRGLLDEINLSFFRSMVRMFLRSLFGGVGGWFL</sequence>
<proteinExistence type="predicted"/>
<evidence type="ECO:0000313" key="1">
    <source>
        <dbReference type="EMBL" id="KAF7942758.1"/>
    </source>
</evidence>
<dbReference type="GeneID" id="62149801"/>
<keyword evidence="2" id="KW-1185">Reference proteome</keyword>
<reference evidence="1 2" key="1">
    <citation type="journal article" date="2020" name="Genome Biol. Evol.">
        <title>Comparative genomics of Sclerotiniaceae.</title>
        <authorList>
            <person name="Valero Jimenez C.A."/>
            <person name="Steentjes M."/>
            <person name="Scholten O.E."/>
            <person name="Van Kan J.A.L."/>
        </authorList>
    </citation>
    <scope>NUCLEOTIDE SEQUENCE [LARGE SCALE GENOMIC DNA]</scope>
    <source>
        <strain evidence="1 2">MUCL 94</strain>
    </source>
</reference>
<organism evidence="1 2">
    <name type="scientific">Botrytis byssoidea</name>
    <dbReference type="NCBI Taxonomy" id="139641"/>
    <lineage>
        <taxon>Eukaryota</taxon>
        <taxon>Fungi</taxon>
        <taxon>Dikarya</taxon>
        <taxon>Ascomycota</taxon>
        <taxon>Pezizomycotina</taxon>
        <taxon>Leotiomycetes</taxon>
        <taxon>Helotiales</taxon>
        <taxon>Sclerotiniaceae</taxon>
        <taxon>Botrytis</taxon>
    </lineage>
</organism>
<accession>A0A9P5M2M6</accession>
<dbReference type="Proteomes" id="UP000710849">
    <property type="component" value="Unassembled WGS sequence"/>
</dbReference>
<evidence type="ECO:0000313" key="2">
    <source>
        <dbReference type="Proteomes" id="UP000710849"/>
    </source>
</evidence>
<comment type="caution">
    <text evidence="1">The sequence shown here is derived from an EMBL/GenBank/DDBJ whole genome shotgun (WGS) entry which is preliminary data.</text>
</comment>
<dbReference type="AlphaFoldDB" id="A0A9P5M2M6"/>
<protein>
    <submittedName>
        <fullName evidence="1">Uncharacterized protein</fullName>
    </submittedName>
</protein>